<gene>
    <name evidence="1" type="ORF">HZH66_007455</name>
</gene>
<dbReference type="SMART" id="SM00671">
    <property type="entry name" value="SEL1"/>
    <property type="match status" value="2"/>
</dbReference>
<keyword evidence="2" id="KW-1185">Reference proteome</keyword>
<dbReference type="EMBL" id="JACSEA010000007">
    <property type="protein sequence ID" value="KAF7396593.1"/>
    <property type="molecule type" value="Genomic_DNA"/>
</dbReference>
<evidence type="ECO:0000313" key="1">
    <source>
        <dbReference type="EMBL" id="KAF7396593.1"/>
    </source>
</evidence>
<reference evidence="1" key="1">
    <citation type="journal article" date="2020" name="G3 (Bethesda)">
        <title>High-Quality Assemblies for Three Invasive Social Wasps from the &lt;i&gt;Vespula&lt;/i&gt; Genus.</title>
        <authorList>
            <person name="Harrop T.W.R."/>
            <person name="Guhlin J."/>
            <person name="McLaughlin G.M."/>
            <person name="Permina E."/>
            <person name="Stockwell P."/>
            <person name="Gilligan J."/>
            <person name="Le Lec M.F."/>
            <person name="Gruber M.A.M."/>
            <person name="Quinn O."/>
            <person name="Lovegrove M."/>
            <person name="Duncan E.J."/>
            <person name="Remnant E.J."/>
            <person name="Van Eeckhoven J."/>
            <person name="Graham B."/>
            <person name="Knapp R.A."/>
            <person name="Langford K.W."/>
            <person name="Kronenberg Z."/>
            <person name="Press M.O."/>
            <person name="Eacker S.M."/>
            <person name="Wilson-Rankin E.E."/>
            <person name="Purcell J."/>
            <person name="Lester P.J."/>
            <person name="Dearden P.K."/>
        </authorList>
    </citation>
    <scope>NUCLEOTIDE SEQUENCE</scope>
    <source>
        <strain evidence="1">Marl-1</strain>
    </source>
</reference>
<proteinExistence type="predicted"/>
<dbReference type="Proteomes" id="UP000614350">
    <property type="component" value="Unassembled WGS sequence"/>
</dbReference>
<accession>A0A834JXQ2</accession>
<organism evidence="1 2">
    <name type="scientific">Vespula vulgaris</name>
    <name type="common">Yellow jacket</name>
    <name type="synonym">Wasp</name>
    <dbReference type="NCBI Taxonomy" id="7454"/>
    <lineage>
        <taxon>Eukaryota</taxon>
        <taxon>Metazoa</taxon>
        <taxon>Ecdysozoa</taxon>
        <taxon>Arthropoda</taxon>
        <taxon>Hexapoda</taxon>
        <taxon>Insecta</taxon>
        <taxon>Pterygota</taxon>
        <taxon>Neoptera</taxon>
        <taxon>Endopterygota</taxon>
        <taxon>Hymenoptera</taxon>
        <taxon>Apocrita</taxon>
        <taxon>Aculeata</taxon>
        <taxon>Vespoidea</taxon>
        <taxon>Vespidae</taxon>
        <taxon>Vespinae</taxon>
        <taxon>Vespula</taxon>
    </lineage>
</organism>
<dbReference type="Gene3D" id="1.25.40.10">
    <property type="entry name" value="Tetratricopeptide repeat domain"/>
    <property type="match status" value="1"/>
</dbReference>
<dbReference type="InterPro" id="IPR052748">
    <property type="entry name" value="ISR_Activator"/>
</dbReference>
<dbReference type="SUPFAM" id="SSF81901">
    <property type="entry name" value="HCP-like"/>
    <property type="match status" value="1"/>
</dbReference>
<dbReference type="PANTHER" id="PTHR45011:SF1">
    <property type="entry name" value="DAP3-BINDING CELL DEATH ENHANCER 1"/>
    <property type="match status" value="1"/>
</dbReference>
<dbReference type="Pfam" id="PF08238">
    <property type="entry name" value="Sel1"/>
    <property type="match status" value="2"/>
</dbReference>
<dbReference type="AlphaFoldDB" id="A0A834JXQ2"/>
<comment type="caution">
    <text evidence="1">The sequence shown here is derived from an EMBL/GenBank/DDBJ whole genome shotgun (WGS) entry which is preliminary data.</text>
</comment>
<evidence type="ECO:0000313" key="2">
    <source>
        <dbReference type="Proteomes" id="UP000614350"/>
    </source>
</evidence>
<dbReference type="PANTHER" id="PTHR45011">
    <property type="entry name" value="DAP3-BINDING CELL DEATH ENHANCER 1"/>
    <property type="match status" value="1"/>
</dbReference>
<dbReference type="InterPro" id="IPR011990">
    <property type="entry name" value="TPR-like_helical_dom_sf"/>
</dbReference>
<sequence>MWKFVTRGIRETLERRVCRTDIYSQIIQDNNTKNEVKKKSLSCNHKFVGASYSAYKNGFCGSTRSKGAKDNNEGTKWDTKHNWTEAVGWSSVLAVGWVVCQSLCFHRRFFNKDKNELLNFETSLLSQARISYLLNEILNLHPKNILPVTNCINGTNKYISKEKTKEIETKQKFEKSFGPITVEEAFNEAADEFNNVHKLVMGEQELHFGLKALDEKRYNDAVRHFSTGIKFSSVESMFNLGLCYELGLGTLVDYTKAASYYDQAAEQGHADAMYNLGVFHAQGKGDFILDLDRARLYFKKAAQLGQIQAQQAVDLENIAKQSTSSDDVTNVSNDKYSLKINDFRYERSKKLFTKIANYANTYSNQSHTECNTNSSECQSIDKVKNPTEIFLDYLGLTEPNIVPVPISLDECRVQC</sequence>
<name>A0A834JXQ2_VESVU</name>
<protein>
    <submittedName>
        <fullName evidence="1">Uncharacterized protein</fullName>
    </submittedName>
</protein>
<dbReference type="InterPro" id="IPR006597">
    <property type="entry name" value="Sel1-like"/>
</dbReference>